<evidence type="ECO:0000256" key="2">
    <source>
        <dbReference type="ARBA" id="ARBA00006706"/>
    </source>
</evidence>
<name>A0A2N6PLC3_9MICO</name>
<evidence type="ECO:0000256" key="1">
    <source>
        <dbReference type="ARBA" id="ARBA00001946"/>
    </source>
</evidence>
<comment type="cofactor">
    <cofactor evidence="1">
        <name>Mg(2+)</name>
        <dbReference type="ChEBI" id="CHEBI:18420"/>
    </cofactor>
</comment>
<dbReference type="EMBL" id="PNFZ01000001">
    <property type="protein sequence ID" value="PMB99484.1"/>
    <property type="molecule type" value="Genomic_DNA"/>
</dbReference>
<dbReference type="InterPro" id="IPR033749">
    <property type="entry name" value="Polyprenyl_synt_CS"/>
</dbReference>
<dbReference type="SFLD" id="SFLDS00005">
    <property type="entry name" value="Isoprenoid_Synthase_Type_I"/>
    <property type="match status" value="1"/>
</dbReference>
<keyword evidence="5" id="KW-0460">Magnesium</keyword>
<dbReference type="InterPro" id="IPR000092">
    <property type="entry name" value="Polyprenyl_synt"/>
</dbReference>
<dbReference type="RefSeq" id="WP_102160571.1">
    <property type="nucleotide sequence ID" value="NZ_PNFZ01000001.1"/>
</dbReference>
<gene>
    <name evidence="7" type="ORF">CJ198_02930</name>
</gene>
<keyword evidence="4" id="KW-0479">Metal-binding</keyword>
<evidence type="ECO:0000256" key="4">
    <source>
        <dbReference type="ARBA" id="ARBA00022723"/>
    </source>
</evidence>
<proteinExistence type="inferred from homology"/>
<keyword evidence="8" id="KW-1185">Reference proteome</keyword>
<dbReference type="PANTHER" id="PTHR12001">
    <property type="entry name" value="GERANYLGERANYL PYROPHOSPHATE SYNTHASE"/>
    <property type="match status" value="1"/>
</dbReference>
<evidence type="ECO:0000256" key="5">
    <source>
        <dbReference type="ARBA" id="ARBA00022842"/>
    </source>
</evidence>
<evidence type="ECO:0000256" key="3">
    <source>
        <dbReference type="ARBA" id="ARBA00022679"/>
    </source>
</evidence>
<dbReference type="GO" id="GO:0046872">
    <property type="term" value="F:metal ion binding"/>
    <property type="evidence" value="ECO:0007669"/>
    <property type="project" value="UniProtKB-KW"/>
</dbReference>
<dbReference type="CDD" id="cd00685">
    <property type="entry name" value="Trans_IPPS_HT"/>
    <property type="match status" value="1"/>
</dbReference>
<protein>
    <submittedName>
        <fullName evidence="7">Polyprenyl synthetase</fullName>
    </submittedName>
</protein>
<evidence type="ECO:0000313" key="8">
    <source>
        <dbReference type="Proteomes" id="UP000235703"/>
    </source>
</evidence>
<evidence type="ECO:0000313" key="7">
    <source>
        <dbReference type="EMBL" id="PMB99484.1"/>
    </source>
</evidence>
<dbReference type="Pfam" id="PF00348">
    <property type="entry name" value="polyprenyl_synt"/>
    <property type="match status" value="1"/>
</dbReference>
<comment type="caution">
    <text evidence="7">The sequence shown here is derived from an EMBL/GenBank/DDBJ whole genome shotgun (WGS) entry which is preliminary data.</text>
</comment>
<keyword evidence="3 6" id="KW-0808">Transferase</keyword>
<dbReference type="PANTHER" id="PTHR12001:SF85">
    <property type="entry name" value="SHORT CHAIN ISOPRENYL DIPHOSPHATE SYNTHASE"/>
    <property type="match status" value="1"/>
</dbReference>
<dbReference type="InterPro" id="IPR008949">
    <property type="entry name" value="Isoprenoid_synthase_dom_sf"/>
</dbReference>
<dbReference type="AlphaFoldDB" id="A0A2N6PLC3"/>
<dbReference type="OrthoDB" id="4497239at2"/>
<dbReference type="Proteomes" id="UP000235703">
    <property type="component" value="Unassembled WGS sequence"/>
</dbReference>
<evidence type="ECO:0000256" key="6">
    <source>
        <dbReference type="RuleBase" id="RU004466"/>
    </source>
</evidence>
<dbReference type="GO" id="GO:0008299">
    <property type="term" value="P:isoprenoid biosynthetic process"/>
    <property type="evidence" value="ECO:0007669"/>
    <property type="project" value="InterPro"/>
</dbReference>
<reference evidence="7 8" key="1">
    <citation type="submission" date="2017-09" db="EMBL/GenBank/DDBJ databases">
        <title>Bacterial strain isolated from the female urinary microbiota.</title>
        <authorList>
            <person name="Thomas-White K."/>
            <person name="Kumar N."/>
            <person name="Forster S."/>
            <person name="Putonti C."/>
            <person name="Lawley T."/>
            <person name="Wolfe A.J."/>
        </authorList>
    </citation>
    <scope>NUCLEOTIDE SEQUENCE [LARGE SCALE GENOMIC DNA]</scope>
    <source>
        <strain evidence="7 8">UMB0680</strain>
    </source>
</reference>
<comment type="similarity">
    <text evidence="2 6">Belongs to the FPP/GGPP synthase family.</text>
</comment>
<dbReference type="Gene3D" id="1.10.600.10">
    <property type="entry name" value="Farnesyl Diphosphate Synthase"/>
    <property type="match status" value="1"/>
</dbReference>
<accession>A0A2N6PLC3</accession>
<dbReference type="PROSITE" id="PS00723">
    <property type="entry name" value="POLYPRENYL_SYNTHASE_1"/>
    <property type="match status" value="1"/>
</dbReference>
<dbReference type="GO" id="GO:0004659">
    <property type="term" value="F:prenyltransferase activity"/>
    <property type="evidence" value="ECO:0007669"/>
    <property type="project" value="InterPro"/>
</dbReference>
<organism evidence="7 8">
    <name type="scientific">Brevibacterium luteolum</name>
    <dbReference type="NCBI Taxonomy" id="199591"/>
    <lineage>
        <taxon>Bacteria</taxon>
        <taxon>Bacillati</taxon>
        <taxon>Actinomycetota</taxon>
        <taxon>Actinomycetes</taxon>
        <taxon>Micrococcales</taxon>
        <taxon>Brevibacteriaceae</taxon>
        <taxon>Brevibacterium</taxon>
    </lineage>
</organism>
<sequence length="375" mass="39803">MSAAATTVTALTPADEVIAAVDAVIEEHLQTTAARMAEISPVTDELIDPIRAFSAKGKRIRALITWWGYELAGGTDAAKSGIAHTAAGVELLHAAALIHDDIIDDSETRRGQPAVHTYFRAMHRDRDWTGDAVLFGDGAAIIAGDLCLSLSEELFSASALAASATAEAVRRHNDFRRDVMVGQYLDIRLQAAPVAGDELLPRADEVLTYKSAKYSVEQPLLLGAALAGADTALLSALSDFGLPLGRAFQLRDDELGVFGDPDVTGKPAGDDLRQGKKTVLIGLTLQALSNGDDASADQADWLMRRLGQPDLSLDELQQMKDLIGSCGALEKFEAEIDAQLAAAHQGLDALAAHGISDAAREQLAQYALLLTRRSA</sequence>
<dbReference type="SUPFAM" id="SSF48576">
    <property type="entry name" value="Terpenoid synthases"/>
    <property type="match status" value="1"/>
</dbReference>